<dbReference type="PROSITE" id="PS50929">
    <property type="entry name" value="ABC_TM1F"/>
    <property type="match status" value="1"/>
</dbReference>
<comment type="caution">
    <text evidence="10">The sequence shown here is derived from an EMBL/GenBank/DDBJ whole genome shotgun (WGS) entry which is preliminary data.</text>
</comment>
<accession>A0ABV4XMH6</accession>
<feature type="transmembrane region" description="Helical" evidence="7">
    <location>
        <begin position="680"/>
        <end position="700"/>
    </location>
</feature>
<evidence type="ECO:0000259" key="8">
    <source>
        <dbReference type="PROSITE" id="PS50893"/>
    </source>
</evidence>
<dbReference type="InterPro" id="IPR017871">
    <property type="entry name" value="ABC_transporter-like_CS"/>
</dbReference>
<keyword evidence="11" id="KW-1185">Reference proteome</keyword>
<dbReference type="InterPro" id="IPR003593">
    <property type="entry name" value="AAA+_ATPase"/>
</dbReference>
<evidence type="ECO:0000313" key="10">
    <source>
        <dbReference type="EMBL" id="MFB2892916.1"/>
    </source>
</evidence>
<keyword evidence="2 7" id="KW-0812">Transmembrane</keyword>
<feature type="domain" description="ABC transporter" evidence="8">
    <location>
        <begin position="741"/>
        <end position="973"/>
    </location>
</feature>
<dbReference type="Proteomes" id="UP001576784">
    <property type="component" value="Unassembled WGS sequence"/>
</dbReference>
<dbReference type="PANTHER" id="PTHR24221">
    <property type="entry name" value="ATP-BINDING CASSETTE SUB-FAMILY B"/>
    <property type="match status" value="1"/>
</dbReference>
<evidence type="ECO:0000256" key="3">
    <source>
        <dbReference type="ARBA" id="ARBA00022741"/>
    </source>
</evidence>
<dbReference type="SUPFAM" id="SSF90123">
    <property type="entry name" value="ABC transporter transmembrane region"/>
    <property type="match status" value="1"/>
</dbReference>
<protein>
    <submittedName>
        <fullName evidence="10">NHLP bacteriocin export ABC transporter permease/ATPase subunit</fullName>
    </submittedName>
</protein>
<dbReference type="EMBL" id="JBHFNR010000056">
    <property type="protein sequence ID" value="MFB2892916.1"/>
    <property type="molecule type" value="Genomic_DNA"/>
</dbReference>
<keyword evidence="5 7" id="KW-1133">Transmembrane helix</keyword>
<dbReference type="SUPFAM" id="SSF52540">
    <property type="entry name" value="P-loop containing nucleoside triphosphate hydrolases"/>
    <property type="match status" value="1"/>
</dbReference>
<dbReference type="InterPro" id="IPR022515">
    <property type="entry name" value="NHPM_micro_ABC2"/>
</dbReference>
<gene>
    <name evidence="10" type="ORF">ACE1CI_08225</name>
</gene>
<dbReference type="InterPro" id="IPR027417">
    <property type="entry name" value="P-loop_NTPase"/>
</dbReference>
<sequence length="976" mass="108001">MLNSDLCKFLHNFKGNQPLLLDNPQKFWVVQSGTVAIFVTKVAAGEAIGDRHYLFTVNAGEALFGVPLWGEETLKNLESDKNYQSFNYGILSVAIQESVVLEIDFADLIAQIAAANKEAIFLLEGWIDRISKLVANPTISATKTIVSVAKSSQQKLSKGQILQASSKTIYWVKFHQGSTAWMGKEELTLDVKSGWFPLAASTWVESLNIVEFDTITTREITVDLSHSLSLFHTYACRYLQIILQQKLEAEIQQFQQLQQLNHQVTENAFNYLASALQPQKLQPEETPLLIAAGAVARAMGITIRPPIKSENLQRIDPVEAIAIASKIRIRRVTLNGQWWKQEHSPLLAFTTNNHPVALLVDKRKGYRYFLFDPETRTRTLVNQNIAATLASEAYIFYPPLPQVINQAFEVFKFGVKGYETETIKIIIVGILGTILGMAVPQATAILINQAIPNGDRLLLLQLALGLLAVSFGKTAFNLYQGLVALRVSNGINSTLQIAVWDRLLRLKPSLIRQFTTGDLLVRIMSISQIYSIFSGATQRTLLSGLFSLLNLGLMFIYDLKLTLVAIAVTSLAVILTIIYSLILLGKERKQEELGGEIQGLVVQLINGVPKLRVAVAESRAFAAWAKKYSEQNQLTKEIIQVNDVVSVFNELLSLVSLILLYWFGFLAIQGSRTGESSLTLGTFLAFNAAFGIFFGGVTSLSNTLIKVIEIAPLWERSQPILQGKLEFDEHKANPGRLSGQIRLENITFRYREDSPIILHEVNIYADPGEFIAIVGPSGSGKSTIFRLLLGFETPQNGKVYYDGQDLSGLDLPAVRRQLGVVLQNGRVTQGSILENITGGALVTVEEAWEAARMAGLAEDIEQMPMGIQTIVSEGGTNLSGGQRQRLLIARSLIFKPQIILLDEATSYLDNSTQAIVTESLEKMNATRIIIAHRLSTIRNADRIYVLESGRILQVGSFTQLVQQPGLFAKLVTRQLG</sequence>
<dbReference type="SMART" id="SM00382">
    <property type="entry name" value="AAA"/>
    <property type="match status" value="1"/>
</dbReference>
<keyword evidence="4" id="KW-0067">ATP-binding</keyword>
<dbReference type="Pfam" id="PF00005">
    <property type="entry name" value="ABC_tran"/>
    <property type="match status" value="1"/>
</dbReference>
<evidence type="ECO:0000256" key="7">
    <source>
        <dbReference type="SAM" id="Phobius"/>
    </source>
</evidence>
<feature type="transmembrane region" description="Helical" evidence="7">
    <location>
        <begin position="651"/>
        <end position="668"/>
    </location>
</feature>
<evidence type="ECO:0000313" key="11">
    <source>
        <dbReference type="Proteomes" id="UP001576784"/>
    </source>
</evidence>
<dbReference type="InterPro" id="IPR039421">
    <property type="entry name" value="Type_1_exporter"/>
</dbReference>
<organism evidence="10 11">
    <name type="scientific">Floridaenema flaviceps BLCC-F50</name>
    <dbReference type="NCBI Taxonomy" id="3153642"/>
    <lineage>
        <taxon>Bacteria</taxon>
        <taxon>Bacillati</taxon>
        <taxon>Cyanobacteriota</taxon>
        <taxon>Cyanophyceae</taxon>
        <taxon>Oscillatoriophycideae</taxon>
        <taxon>Aerosakkonematales</taxon>
        <taxon>Aerosakkonemataceae</taxon>
        <taxon>Floridanema</taxon>
        <taxon>Floridanema flaviceps</taxon>
    </lineage>
</organism>
<dbReference type="InterPro" id="IPR036640">
    <property type="entry name" value="ABC1_TM_sf"/>
</dbReference>
<evidence type="ECO:0000256" key="5">
    <source>
        <dbReference type="ARBA" id="ARBA00022989"/>
    </source>
</evidence>
<dbReference type="NCBIfam" id="TIGR03797">
    <property type="entry name" value="NHLM_micro_ABC2"/>
    <property type="match status" value="1"/>
</dbReference>
<feature type="transmembrane region" description="Helical" evidence="7">
    <location>
        <begin position="459"/>
        <end position="479"/>
    </location>
</feature>
<reference evidence="10 11" key="1">
    <citation type="submission" date="2024-09" db="EMBL/GenBank/DDBJ databases">
        <title>Floridaenema gen nov. (Aerosakkonemataceae, Aerosakkonematales ord. nov., Cyanobacteria) from benthic tropical and subtropical fresh waters, with the description of four new species.</title>
        <authorList>
            <person name="Moretto J.A."/>
            <person name="Berthold D.E."/>
            <person name="Lefler F.W."/>
            <person name="Huang I.-S."/>
            <person name="Laughinghouse H. IV."/>
        </authorList>
    </citation>
    <scope>NUCLEOTIDE SEQUENCE [LARGE SCALE GENOMIC DNA]</scope>
    <source>
        <strain evidence="10 11">BLCC-F50</strain>
    </source>
</reference>
<evidence type="ECO:0000256" key="6">
    <source>
        <dbReference type="ARBA" id="ARBA00023136"/>
    </source>
</evidence>
<dbReference type="InterPro" id="IPR003439">
    <property type="entry name" value="ABC_transporter-like_ATP-bd"/>
</dbReference>
<keyword evidence="6 7" id="KW-0472">Membrane</keyword>
<comment type="subcellular location">
    <subcellularLocation>
        <location evidence="1">Cell membrane</location>
        <topology evidence="1">Multi-pass membrane protein</topology>
    </subcellularLocation>
</comment>
<feature type="transmembrane region" description="Helical" evidence="7">
    <location>
        <begin position="425"/>
        <end position="447"/>
    </location>
</feature>
<dbReference type="Gene3D" id="1.20.1560.10">
    <property type="entry name" value="ABC transporter type 1, transmembrane domain"/>
    <property type="match status" value="1"/>
</dbReference>
<evidence type="ECO:0000256" key="4">
    <source>
        <dbReference type="ARBA" id="ARBA00022840"/>
    </source>
</evidence>
<dbReference type="PROSITE" id="PS00211">
    <property type="entry name" value="ABC_TRANSPORTER_1"/>
    <property type="match status" value="1"/>
</dbReference>
<evidence type="ECO:0000256" key="1">
    <source>
        <dbReference type="ARBA" id="ARBA00004651"/>
    </source>
</evidence>
<dbReference type="Gene3D" id="3.40.50.300">
    <property type="entry name" value="P-loop containing nucleotide triphosphate hydrolases"/>
    <property type="match status" value="1"/>
</dbReference>
<feature type="transmembrane region" description="Helical" evidence="7">
    <location>
        <begin position="563"/>
        <end position="584"/>
    </location>
</feature>
<dbReference type="PANTHER" id="PTHR24221:SF654">
    <property type="entry name" value="ATP-BINDING CASSETTE SUB-FAMILY B MEMBER 6"/>
    <property type="match status" value="1"/>
</dbReference>
<dbReference type="PROSITE" id="PS50893">
    <property type="entry name" value="ABC_TRANSPORTER_2"/>
    <property type="match status" value="1"/>
</dbReference>
<feature type="domain" description="ABC transmembrane type-1" evidence="9">
    <location>
        <begin position="425"/>
        <end position="709"/>
    </location>
</feature>
<evidence type="ECO:0000256" key="2">
    <source>
        <dbReference type="ARBA" id="ARBA00022692"/>
    </source>
</evidence>
<dbReference type="Pfam" id="PF00664">
    <property type="entry name" value="ABC_membrane"/>
    <property type="match status" value="1"/>
</dbReference>
<dbReference type="RefSeq" id="WP_413262583.1">
    <property type="nucleotide sequence ID" value="NZ_JBHFNR010000056.1"/>
</dbReference>
<name>A0ABV4XMH6_9CYAN</name>
<proteinExistence type="predicted"/>
<keyword evidence="3" id="KW-0547">Nucleotide-binding</keyword>
<dbReference type="InterPro" id="IPR011527">
    <property type="entry name" value="ABC1_TM_dom"/>
</dbReference>
<evidence type="ECO:0000259" key="9">
    <source>
        <dbReference type="PROSITE" id="PS50929"/>
    </source>
</evidence>
<feature type="transmembrane region" description="Helical" evidence="7">
    <location>
        <begin position="540"/>
        <end position="557"/>
    </location>
</feature>